<dbReference type="EC" id="3.1.-.-" evidence="5"/>
<dbReference type="RefSeq" id="WP_183228230.1">
    <property type="nucleotide sequence ID" value="NZ_JACHIM010000001.1"/>
</dbReference>
<dbReference type="Gene3D" id="3.30.420.140">
    <property type="entry name" value="YqgF/RNase H-like domain"/>
    <property type="match status" value="1"/>
</dbReference>
<dbReference type="GO" id="GO:0004518">
    <property type="term" value="F:nuclease activity"/>
    <property type="evidence" value="ECO:0007669"/>
    <property type="project" value="UniProtKB-KW"/>
</dbReference>
<evidence type="ECO:0000313" key="7">
    <source>
        <dbReference type="EMBL" id="MBB5073077.1"/>
    </source>
</evidence>
<comment type="subcellular location">
    <subcellularLocation>
        <location evidence="5">Cytoplasm</location>
    </subcellularLocation>
</comment>
<comment type="function">
    <text evidence="5">Could be a nuclease involved in processing of the 5'-end of pre-16S rRNA.</text>
</comment>
<keyword evidence="1 5" id="KW-0963">Cytoplasm</keyword>
<dbReference type="Proteomes" id="UP000561417">
    <property type="component" value="Unassembled WGS sequence"/>
</dbReference>
<dbReference type="GO" id="GO:0005829">
    <property type="term" value="C:cytosol"/>
    <property type="evidence" value="ECO:0007669"/>
    <property type="project" value="TreeGrafter"/>
</dbReference>
<dbReference type="Pfam" id="PF03652">
    <property type="entry name" value="RuvX"/>
    <property type="match status" value="1"/>
</dbReference>
<evidence type="ECO:0000256" key="5">
    <source>
        <dbReference type="HAMAP-Rule" id="MF_00651"/>
    </source>
</evidence>
<dbReference type="InterPro" id="IPR012337">
    <property type="entry name" value="RNaseH-like_sf"/>
</dbReference>
<name>A0A840NYB3_9HYPH</name>
<protein>
    <recommendedName>
        <fullName evidence="5">Putative pre-16S rRNA nuclease</fullName>
        <ecNumber evidence="5">3.1.-.-</ecNumber>
    </recommendedName>
</protein>
<accession>A0A840NYB3</accession>
<dbReference type="EMBL" id="JACHIM010000001">
    <property type="protein sequence ID" value="MBB5073077.1"/>
    <property type="molecule type" value="Genomic_DNA"/>
</dbReference>
<dbReference type="HAMAP" id="MF_00651">
    <property type="entry name" value="Nuclease_YqgF"/>
    <property type="match status" value="1"/>
</dbReference>
<dbReference type="SUPFAM" id="SSF53098">
    <property type="entry name" value="Ribonuclease H-like"/>
    <property type="match status" value="1"/>
</dbReference>
<evidence type="ECO:0000256" key="2">
    <source>
        <dbReference type="ARBA" id="ARBA00022517"/>
    </source>
</evidence>
<dbReference type="CDD" id="cd16964">
    <property type="entry name" value="YqgF"/>
    <property type="match status" value="1"/>
</dbReference>
<gene>
    <name evidence="7" type="ORF">HNQ69_000181</name>
</gene>
<dbReference type="AlphaFoldDB" id="A0A840NYB3"/>
<keyword evidence="4 5" id="KW-0378">Hydrolase</keyword>
<evidence type="ECO:0000313" key="8">
    <source>
        <dbReference type="Proteomes" id="UP000561417"/>
    </source>
</evidence>
<dbReference type="GO" id="GO:0000967">
    <property type="term" value="P:rRNA 5'-end processing"/>
    <property type="evidence" value="ECO:0007669"/>
    <property type="project" value="UniProtKB-UniRule"/>
</dbReference>
<dbReference type="PANTHER" id="PTHR33317:SF4">
    <property type="entry name" value="POLYNUCLEOTIDYL TRANSFERASE, RIBONUCLEASE H-LIKE SUPERFAMILY PROTEIN"/>
    <property type="match status" value="1"/>
</dbReference>
<reference evidence="7 8" key="1">
    <citation type="submission" date="2020-08" db="EMBL/GenBank/DDBJ databases">
        <title>Genomic Encyclopedia of Type Strains, Phase IV (KMG-IV): sequencing the most valuable type-strain genomes for metagenomic binning, comparative biology and taxonomic classification.</title>
        <authorList>
            <person name="Goeker M."/>
        </authorList>
    </citation>
    <scope>NUCLEOTIDE SEQUENCE [LARGE SCALE GENOMIC DNA]</scope>
    <source>
        <strain evidence="7 8">DSM 28538</strain>
    </source>
</reference>
<proteinExistence type="inferred from homology"/>
<comment type="similarity">
    <text evidence="5">Belongs to the YqgF HJR family.</text>
</comment>
<dbReference type="InterPro" id="IPR006641">
    <property type="entry name" value="YqgF/RNaseH-like_dom"/>
</dbReference>
<dbReference type="InterPro" id="IPR037027">
    <property type="entry name" value="YqgF/RNaseH-like_dom_sf"/>
</dbReference>
<keyword evidence="2 5" id="KW-0690">Ribosome biogenesis</keyword>
<evidence type="ECO:0000256" key="3">
    <source>
        <dbReference type="ARBA" id="ARBA00022722"/>
    </source>
</evidence>
<dbReference type="GO" id="GO:0016788">
    <property type="term" value="F:hydrolase activity, acting on ester bonds"/>
    <property type="evidence" value="ECO:0007669"/>
    <property type="project" value="UniProtKB-UniRule"/>
</dbReference>
<comment type="caution">
    <text evidence="7">The sequence shown here is derived from an EMBL/GenBank/DDBJ whole genome shotgun (WGS) entry which is preliminary data.</text>
</comment>
<evidence type="ECO:0000259" key="6">
    <source>
        <dbReference type="SMART" id="SM00732"/>
    </source>
</evidence>
<keyword evidence="8" id="KW-1185">Reference proteome</keyword>
<evidence type="ECO:0000256" key="1">
    <source>
        <dbReference type="ARBA" id="ARBA00022490"/>
    </source>
</evidence>
<feature type="domain" description="YqgF/RNase H-like" evidence="6">
    <location>
        <begin position="17"/>
        <end position="117"/>
    </location>
</feature>
<sequence>MAIININEVMSHLLPGQTIAGLDLGTKTIGIAVSDLGLTLSNPRPVLQRKKFMEDVHKLMKIFDHENVGAIVIGLPLNMNGSNGPRAQATKTFVSNMKAYTKIPFIFWDERLSTIAAERSLLEMNVSRAKKAIRIDSAAAAFILQGALNRIQNLHHIEG</sequence>
<dbReference type="NCBIfam" id="TIGR00250">
    <property type="entry name" value="RNAse_H_YqgF"/>
    <property type="match status" value="1"/>
</dbReference>
<dbReference type="PANTHER" id="PTHR33317">
    <property type="entry name" value="POLYNUCLEOTIDYL TRANSFERASE, RIBONUCLEASE H-LIKE SUPERFAMILY PROTEIN"/>
    <property type="match status" value="1"/>
</dbReference>
<dbReference type="SMART" id="SM00732">
    <property type="entry name" value="YqgFc"/>
    <property type="match status" value="1"/>
</dbReference>
<organism evidence="7 8">
    <name type="scientific">Bartonella callosciuri</name>
    <dbReference type="NCBI Taxonomy" id="686223"/>
    <lineage>
        <taxon>Bacteria</taxon>
        <taxon>Pseudomonadati</taxon>
        <taxon>Pseudomonadota</taxon>
        <taxon>Alphaproteobacteria</taxon>
        <taxon>Hyphomicrobiales</taxon>
        <taxon>Bartonellaceae</taxon>
        <taxon>Bartonella</taxon>
    </lineage>
</organism>
<keyword evidence="3 5" id="KW-0540">Nuclease</keyword>
<dbReference type="InterPro" id="IPR005227">
    <property type="entry name" value="YqgF"/>
</dbReference>
<evidence type="ECO:0000256" key="4">
    <source>
        <dbReference type="ARBA" id="ARBA00022801"/>
    </source>
</evidence>